<keyword evidence="4" id="KW-1185">Reference proteome</keyword>
<dbReference type="InterPro" id="IPR051256">
    <property type="entry name" value="Dictomallein"/>
</dbReference>
<name>A0ABU8REG2_9PSED</name>
<accession>A0ABU8REG2</accession>
<dbReference type="Pfam" id="PF12561">
    <property type="entry name" value="TagA"/>
    <property type="match status" value="1"/>
</dbReference>
<dbReference type="PROSITE" id="PS51257">
    <property type="entry name" value="PROKAR_LIPOPROTEIN"/>
    <property type="match status" value="1"/>
</dbReference>
<evidence type="ECO:0000259" key="2">
    <source>
        <dbReference type="Pfam" id="PF12561"/>
    </source>
</evidence>
<feature type="signal peptide" evidence="1">
    <location>
        <begin position="1"/>
        <end position="19"/>
    </location>
</feature>
<sequence>MRPLLVTTLLSCLATSACAPQDYDPTNFADAPRNDLQGTLGGQVDFAQTHVVAATRRIFDPFLVPHKAALVLFRPNKPVTDVEMIITRQGRTTTVRMDRPEALPGTAVYDQTDTFSGKTIEGSYPKFRENTFTYQIPWNLFTADARISFQQAGNPNNKGSLPTYKFVFMTPESEGLTLMNIKGCIFKDESTCRDTLEQFDGEYNPTAARIAAREMLSELPTQRLHLGTGKAYWPRIIAMGPDQKPHVYDKTNGMEWAAFGDKTLPAKVGMGHYWRAASNLGDKKAGYPVAITGQLLDTPNGMPPLPPGVAASCGGNSCNYPYFPDGFWHETGHAFGLPHDTPPRYEDWSYRAYDNVFLPHTHPDPHRYSLPVDYLGLHYFGQVVGSLSAPPWASGPASAPLIDEFEKLGLKSTEGASWKRYISPYNHQQTLRVQQRFGRLPDGAKYADVFDDHRPPAIGVTAVAVKEDKGLAVTAPSHGLPDSGIQQPAALPSLLSPESNQVPIETAVPVHTLVATFSDPSHNRDGINQIYPAILSNYGNVFRPAQLSASSATRPQRSASYSVLMTTTSQCLASENDLLVLKACDDESAQLTIETVPPNNAAEAPLAPIVIVRNREGKCLEFNFHFRSCVNAERQVRWRGRIDLTNHSRLLKLQESNTGKFITPTGPRDLHLLPNSSDNELQHFMPGDDHNPHSYRVDIHYASGAIETHPLYAGPIAKDTLKTAVFNVNSQRKPVKAVLKVDNAVVYERQLEDNRLPLVISMGAEHGEQINQVWEPLYLYSKERNACLTATDQGLKLATCNADAIWRLPPKNVFPHQFDAYEPVDLSGRCINARLATGECHFPRKDTVWWTRQDLTQTPSDIYLQELTTGKFITASQSNSTPVLAPLTYSPGQRFQKQALVKLTVVHKNRCMITSGETVAMSTCEPNPLKSWYWISTTNIPGGGNEITLMNGAGQCLNDELKLQGCAQPRADRLTWLMLRAQLYTIRLQNKKTGQFLDVGQDGTVSLKPLGGDSQFFSYGPDQP</sequence>
<gene>
    <name evidence="3" type="ORF">V7V80_26770</name>
</gene>
<evidence type="ECO:0000313" key="3">
    <source>
        <dbReference type="EMBL" id="MEJ5908284.1"/>
    </source>
</evidence>
<dbReference type="Proteomes" id="UP001377692">
    <property type="component" value="Unassembled WGS sequence"/>
</dbReference>
<comment type="caution">
    <text evidence="3">The sequence shown here is derived from an EMBL/GenBank/DDBJ whole genome shotgun (WGS) entry which is preliminary data.</text>
</comment>
<organism evidence="3 4">
    <name type="scientific">Pseudomonas kermanshahensis</name>
    <dbReference type="NCBI Taxonomy" id="2745482"/>
    <lineage>
        <taxon>Bacteria</taxon>
        <taxon>Pseudomonadati</taxon>
        <taxon>Pseudomonadota</taxon>
        <taxon>Gammaproteobacteria</taxon>
        <taxon>Pseudomonadales</taxon>
        <taxon>Pseudomonadaceae</taxon>
        <taxon>Pseudomonas</taxon>
    </lineage>
</organism>
<feature type="domain" description="ToxR activated gene A lipoprotein" evidence="2">
    <location>
        <begin position="502"/>
        <end position="739"/>
    </location>
</feature>
<dbReference type="RefSeq" id="WP_339551418.1">
    <property type="nucleotide sequence ID" value="NZ_JBBHLD010000046.1"/>
</dbReference>
<evidence type="ECO:0000313" key="4">
    <source>
        <dbReference type="Proteomes" id="UP001377692"/>
    </source>
</evidence>
<dbReference type="SUPFAM" id="SSF50370">
    <property type="entry name" value="Ricin B-like lectins"/>
    <property type="match status" value="1"/>
</dbReference>
<keyword evidence="1" id="KW-0732">Signal</keyword>
<dbReference type="EMBL" id="JBBHLD010000046">
    <property type="protein sequence ID" value="MEJ5908284.1"/>
    <property type="molecule type" value="Genomic_DNA"/>
</dbReference>
<dbReference type="PANTHER" id="PTHR39540:SF1">
    <property type="entry name" value="DICTOMALLEIN-1-RELATED"/>
    <property type="match status" value="1"/>
</dbReference>
<proteinExistence type="predicted"/>
<dbReference type="InterPro" id="IPR022218">
    <property type="entry name" value="TagA_dom"/>
</dbReference>
<reference evidence="3 4" key="1">
    <citation type="submission" date="2024-02" db="EMBL/GenBank/DDBJ databases">
        <title>Identification of pathogenicity and growth-promoting functions of Pseudomonas putida variants.</title>
        <authorList>
            <person name="Sun J."/>
        </authorList>
    </citation>
    <scope>NUCLEOTIDE SEQUENCE [LARGE SCALE GENOMIC DNA]</scope>
    <source>
        <strain evidence="3 4">A04</strain>
    </source>
</reference>
<dbReference type="InterPro" id="IPR035992">
    <property type="entry name" value="Ricin_B-like_lectins"/>
</dbReference>
<feature type="chain" id="PRO_5046591753" evidence="1">
    <location>
        <begin position="20"/>
        <end position="1024"/>
    </location>
</feature>
<protein>
    <submittedName>
        <fullName evidence="3">TagA domain-containing protein</fullName>
    </submittedName>
</protein>
<dbReference type="PANTHER" id="PTHR39540">
    <property type="match status" value="1"/>
</dbReference>
<evidence type="ECO:0000256" key="1">
    <source>
        <dbReference type="SAM" id="SignalP"/>
    </source>
</evidence>